<accession>A0A918K8V5</accession>
<protein>
    <submittedName>
        <fullName evidence="2">Uncharacterized protein</fullName>
    </submittedName>
</protein>
<dbReference type="AlphaFoldDB" id="A0A918K8V5"/>
<evidence type="ECO:0000313" key="2">
    <source>
        <dbReference type="EMBL" id="GGX54326.1"/>
    </source>
</evidence>
<feature type="chain" id="PRO_5037847886" evidence="1">
    <location>
        <begin position="21"/>
        <end position="215"/>
    </location>
</feature>
<reference evidence="2" key="2">
    <citation type="submission" date="2020-09" db="EMBL/GenBank/DDBJ databases">
        <authorList>
            <person name="Sun Q."/>
            <person name="Kim S."/>
        </authorList>
    </citation>
    <scope>NUCLEOTIDE SEQUENCE</scope>
    <source>
        <strain evidence="2">KCTC 22169</strain>
    </source>
</reference>
<dbReference type="EMBL" id="BMXR01000005">
    <property type="protein sequence ID" value="GGX54326.1"/>
    <property type="molecule type" value="Genomic_DNA"/>
</dbReference>
<evidence type="ECO:0000256" key="1">
    <source>
        <dbReference type="SAM" id="SignalP"/>
    </source>
</evidence>
<gene>
    <name evidence="2" type="ORF">GCM10007392_22070</name>
</gene>
<proteinExistence type="predicted"/>
<dbReference type="RefSeq" id="WP_189608604.1">
    <property type="nucleotide sequence ID" value="NZ_BMXR01000005.1"/>
</dbReference>
<sequence length="215" mass="23993">MRTLTILTLLFSLWIPATFAESTPYGPEVEEAYRYYLAGTEGDKKATGNAVSMLETLRDEHPEDPLILTLLGGSQTLQGRDAWMPWNKMSLTEDGLAAMGKAQRLLRPEHDEWRFDSLPVSLQVKSLAGITFTQVPDFFGRFEQGYALLLESSQSPLLDEVAPEVHSYIHYYAALAAKQAEEKDRQIQLLQRLAALPVDDDFTTAARDALAEAGE</sequence>
<dbReference type="Proteomes" id="UP000626148">
    <property type="component" value="Unassembled WGS sequence"/>
</dbReference>
<feature type="signal peptide" evidence="1">
    <location>
        <begin position="1"/>
        <end position="20"/>
    </location>
</feature>
<name>A0A918K8V5_9GAMM</name>
<keyword evidence="1" id="KW-0732">Signal</keyword>
<keyword evidence="3" id="KW-1185">Reference proteome</keyword>
<reference evidence="2" key="1">
    <citation type="journal article" date="2014" name="Int. J. Syst. Evol. Microbiol.">
        <title>Complete genome sequence of Corynebacterium casei LMG S-19264T (=DSM 44701T), isolated from a smear-ripened cheese.</title>
        <authorList>
            <consortium name="US DOE Joint Genome Institute (JGI-PGF)"/>
            <person name="Walter F."/>
            <person name="Albersmeier A."/>
            <person name="Kalinowski J."/>
            <person name="Ruckert C."/>
        </authorList>
    </citation>
    <scope>NUCLEOTIDE SEQUENCE</scope>
    <source>
        <strain evidence="2">KCTC 22169</strain>
    </source>
</reference>
<comment type="caution">
    <text evidence="2">The sequence shown here is derived from an EMBL/GenBank/DDBJ whole genome shotgun (WGS) entry which is preliminary data.</text>
</comment>
<organism evidence="2 3">
    <name type="scientific">Saccharospirillum salsuginis</name>
    <dbReference type="NCBI Taxonomy" id="418750"/>
    <lineage>
        <taxon>Bacteria</taxon>
        <taxon>Pseudomonadati</taxon>
        <taxon>Pseudomonadota</taxon>
        <taxon>Gammaproteobacteria</taxon>
        <taxon>Oceanospirillales</taxon>
        <taxon>Saccharospirillaceae</taxon>
        <taxon>Saccharospirillum</taxon>
    </lineage>
</organism>
<evidence type="ECO:0000313" key="3">
    <source>
        <dbReference type="Proteomes" id="UP000626148"/>
    </source>
</evidence>